<gene>
    <name evidence="1" type="ORF">UFOPK2766_01823</name>
    <name evidence="2" type="ORF">UFOPK3519_01651</name>
</gene>
<evidence type="ECO:0000313" key="2">
    <source>
        <dbReference type="EMBL" id="CAB4915125.1"/>
    </source>
</evidence>
<dbReference type="EMBL" id="CAEZYU010000099">
    <property type="protein sequence ID" value="CAB4754183.1"/>
    <property type="molecule type" value="Genomic_DNA"/>
</dbReference>
<name>A0A6J7HF39_9ZZZZ</name>
<proteinExistence type="predicted"/>
<protein>
    <submittedName>
        <fullName evidence="2">Unannotated protein</fullName>
    </submittedName>
</protein>
<accession>A0A6J7HF39</accession>
<dbReference type="EMBL" id="CAFBMG010000175">
    <property type="protein sequence ID" value="CAB4915125.1"/>
    <property type="molecule type" value="Genomic_DNA"/>
</dbReference>
<reference evidence="2" key="1">
    <citation type="submission" date="2020-05" db="EMBL/GenBank/DDBJ databases">
        <authorList>
            <person name="Chiriac C."/>
            <person name="Salcher M."/>
            <person name="Ghai R."/>
            <person name="Kavagutti S V."/>
        </authorList>
    </citation>
    <scope>NUCLEOTIDE SEQUENCE</scope>
</reference>
<sequence length="67" mass="7601">MVITNLHLTARAQHAVTRLTAHLSRGNKHPRWHLGADSCERHPIPDSHIRRTATDLQCFTIAKVDIN</sequence>
<evidence type="ECO:0000313" key="1">
    <source>
        <dbReference type="EMBL" id="CAB4754183.1"/>
    </source>
</evidence>
<dbReference type="AlphaFoldDB" id="A0A6J7HF39"/>
<organism evidence="2">
    <name type="scientific">freshwater metagenome</name>
    <dbReference type="NCBI Taxonomy" id="449393"/>
    <lineage>
        <taxon>unclassified sequences</taxon>
        <taxon>metagenomes</taxon>
        <taxon>ecological metagenomes</taxon>
    </lineage>
</organism>